<dbReference type="Pfam" id="PF02805">
    <property type="entry name" value="Ada_Zn_binding"/>
    <property type="match status" value="1"/>
</dbReference>
<dbReference type="EMBL" id="CAINUL010000019">
    <property type="protein sequence ID" value="CAD0115011.1"/>
    <property type="molecule type" value="Genomic_DNA"/>
</dbReference>
<dbReference type="GO" id="GO:0032259">
    <property type="term" value="P:methylation"/>
    <property type="evidence" value="ECO:0007669"/>
    <property type="project" value="UniProtKB-KW"/>
</dbReference>
<dbReference type="GO" id="GO:0008270">
    <property type="term" value="F:zinc ion binding"/>
    <property type="evidence" value="ECO:0007669"/>
    <property type="project" value="InterPro"/>
</dbReference>
<evidence type="ECO:0000256" key="6">
    <source>
        <dbReference type="SAM" id="MobiDB-lite"/>
    </source>
</evidence>
<sequence>MQEFKTSTSRWQALITREPTADGAFVYCVRTTGIYCRPICKARLARRANVEFYATSLEAEGAGYRSCKRCRPELPMHSPESDKIDAVCQYLQNLNLEQPLPTLEDMAMLAGLTKFHFHRSFKRVVGLTPKAYLSIIAEQRNIASTVSPSNPIDQNSTDCCKPIMASDLVLDSMDRTLWESSHSTPSSRPAENLSRTSQMCPRP</sequence>
<keyword evidence="9" id="KW-1185">Reference proteome</keyword>
<dbReference type="GO" id="GO:0043565">
    <property type="term" value="F:sequence-specific DNA binding"/>
    <property type="evidence" value="ECO:0007669"/>
    <property type="project" value="InterPro"/>
</dbReference>
<dbReference type="PROSITE" id="PS01124">
    <property type="entry name" value="HTH_ARAC_FAMILY_2"/>
    <property type="match status" value="1"/>
</dbReference>
<evidence type="ECO:0000256" key="5">
    <source>
        <dbReference type="ARBA" id="ARBA00023163"/>
    </source>
</evidence>
<organism evidence="8 9">
    <name type="scientific">Aureobasidium uvarum</name>
    <dbReference type="NCBI Taxonomy" id="2773716"/>
    <lineage>
        <taxon>Eukaryota</taxon>
        <taxon>Fungi</taxon>
        <taxon>Dikarya</taxon>
        <taxon>Ascomycota</taxon>
        <taxon>Pezizomycotina</taxon>
        <taxon>Dothideomycetes</taxon>
        <taxon>Dothideomycetidae</taxon>
        <taxon>Dothideales</taxon>
        <taxon>Saccotheciaceae</taxon>
        <taxon>Aureobasidium</taxon>
    </lineage>
</organism>
<dbReference type="InterPro" id="IPR009057">
    <property type="entry name" value="Homeodomain-like_sf"/>
</dbReference>
<feature type="region of interest" description="Disordered" evidence="6">
    <location>
        <begin position="179"/>
        <end position="203"/>
    </location>
</feature>
<dbReference type="Gene3D" id="1.10.10.60">
    <property type="entry name" value="Homeodomain-like"/>
    <property type="match status" value="1"/>
</dbReference>
<evidence type="ECO:0000256" key="4">
    <source>
        <dbReference type="ARBA" id="ARBA00023159"/>
    </source>
</evidence>
<comment type="caution">
    <text evidence="8">The sequence shown here is derived from an EMBL/GenBank/DDBJ whole genome shotgun (WGS) entry which is preliminary data.</text>
</comment>
<dbReference type="AlphaFoldDB" id="A0A9N8PW99"/>
<dbReference type="InterPro" id="IPR035451">
    <property type="entry name" value="Ada-like_dom_sf"/>
</dbReference>
<gene>
    <name evidence="8" type="ORF">AWRI4620_LOCUS9266</name>
</gene>
<evidence type="ECO:0000256" key="1">
    <source>
        <dbReference type="ARBA" id="ARBA00001947"/>
    </source>
</evidence>
<dbReference type="InterPro" id="IPR018060">
    <property type="entry name" value="HTH_AraC"/>
</dbReference>
<keyword evidence="2" id="KW-0489">Methyltransferase</keyword>
<dbReference type="GO" id="GO:0008168">
    <property type="term" value="F:methyltransferase activity"/>
    <property type="evidence" value="ECO:0007669"/>
    <property type="project" value="UniProtKB-KW"/>
</dbReference>
<accession>A0A9N8PW99</accession>
<dbReference type="GO" id="GO:0003700">
    <property type="term" value="F:DNA-binding transcription factor activity"/>
    <property type="evidence" value="ECO:0007669"/>
    <property type="project" value="InterPro"/>
</dbReference>
<protein>
    <recommendedName>
        <fullName evidence="7">HTH araC/xylS-type domain-containing protein</fullName>
    </recommendedName>
</protein>
<proteinExistence type="predicted"/>
<keyword evidence="5" id="KW-0804">Transcription</keyword>
<evidence type="ECO:0000256" key="2">
    <source>
        <dbReference type="ARBA" id="ARBA00022603"/>
    </source>
</evidence>
<comment type="cofactor">
    <cofactor evidence="1">
        <name>Zn(2+)</name>
        <dbReference type="ChEBI" id="CHEBI:29105"/>
    </cofactor>
</comment>
<evidence type="ECO:0000256" key="3">
    <source>
        <dbReference type="ARBA" id="ARBA00023015"/>
    </source>
</evidence>
<dbReference type="GO" id="GO:0006281">
    <property type="term" value="P:DNA repair"/>
    <property type="evidence" value="ECO:0007669"/>
    <property type="project" value="InterPro"/>
</dbReference>
<dbReference type="Pfam" id="PF00165">
    <property type="entry name" value="HTH_AraC"/>
    <property type="match status" value="1"/>
</dbReference>
<keyword evidence="4" id="KW-0010">Activator</keyword>
<dbReference type="SUPFAM" id="SSF46689">
    <property type="entry name" value="Homeodomain-like"/>
    <property type="match status" value="1"/>
</dbReference>
<dbReference type="Gene3D" id="3.40.10.10">
    <property type="entry name" value="DNA Methylphosphotriester Repair Domain"/>
    <property type="match status" value="1"/>
</dbReference>
<evidence type="ECO:0000259" key="7">
    <source>
        <dbReference type="PROSITE" id="PS01124"/>
    </source>
</evidence>
<keyword evidence="2" id="KW-0808">Transferase</keyword>
<keyword evidence="3" id="KW-0805">Transcription regulation</keyword>
<feature type="domain" description="HTH araC/xylS-type" evidence="7">
    <location>
        <begin position="83"/>
        <end position="135"/>
    </location>
</feature>
<dbReference type="InterPro" id="IPR004026">
    <property type="entry name" value="Ada_DNA_repair_Zn-bd"/>
</dbReference>
<dbReference type="OrthoDB" id="2447880at2759"/>
<evidence type="ECO:0000313" key="8">
    <source>
        <dbReference type="EMBL" id="CAD0115011.1"/>
    </source>
</evidence>
<dbReference type="Proteomes" id="UP000745764">
    <property type="component" value="Unassembled WGS sequence"/>
</dbReference>
<dbReference type="SUPFAM" id="SSF57884">
    <property type="entry name" value="Ada DNA repair protein, N-terminal domain (N-Ada 10)"/>
    <property type="match status" value="1"/>
</dbReference>
<evidence type="ECO:0000313" key="9">
    <source>
        <dbReference type="Proteomes" id="UP000745764"/>
    </source>
</evidence>
<reference evidence="8" key="1">
    <citation type="submission" date="2020-06" db="EMBL/GenBank/DDBJ databases">
        <authorList>
            <person name="Onetto C."/>
        </authorList>
    </citation>
    <scope>NUCLEOTIDE SEQUENCE</scope>
</reference>
<name>A0A9N8PW99_9PEZI</name>